<protein>
    <submittedName>
        <fullName evidence="5">MarR family transcriptional regulator, 2-MHQ and catechol-resistance regulon repressor</fullName>
    </submittedName>
</protein>
<reference evidence="6" key="1">
    <citation type="submission" date="2016-10" db="EMBL/GenBank/DDBJ databases">
        <authorList>
            <person name="Varghese N."/>
            <person name="Submissions S."/>
        </authorList>
    </citation>
    <scope>NUCLEOTIDE SEQUENCE [LARGE SCALE GENOMIC DNA]</scope>
    <source>
        <strain evidence="6">DSM 3669</strain>
    </source>
</reference>
<dbReference type="PANTHER" id="PTHR42756:SF1">
    <property type="entry name" value="TRANSCRIPTIONAL REPRESSOR OF EMRAB OPERON"/>
    <property type="match status" value="1"/>
</dbReference>
<evidence type="ECO:0000256" key="2">
    <source>
        <dbReference type="ARBA" id="ARBA00023125"/>
    </source>
</evidence>
<dbReference type="EMBL" id="FOYM01000012">
    <property type="protein sequence ID" value="SFR05551.1"/>
    <property type="molecule type" value="Genomic_DNA"/>
</dbReference>
<organism evidence="5 6">
    <name type="scientific">Desulfoscipio geothermicus DSM 3669</name>
    <dbReference type="NCBI Taxonomy" id="1121426"/>
    <lineage>
        <taxon>Bacteria</taxon>
        <taxon>Bacillati</taxon>
        <taxon>Bacillota</taxon>
        <taxon>Clostridia</taxon>
        <taxon>Eubacteriales</taxon>
        <taxon>Desulfallaceae</taxon>
        <taxon>Desulfoscipio</taxon>
    </lineage>
</organism>
<keyword evidence="3" id="KW-0804">Transcription</keyword>
<dbReference type="SUPFAM" id="SSF46785">
    <property type="entry name" value="Winged helix' DNA-binding domain"/>
    <property type="match status" value="1"/>
</dbReference>
<dbReference type="STRING" id="39060.SAMN05660706_11246"/>
<dbReference type="InterPro" id="IPR036388">
    <property type="entry name" value="WH-like_DNA-bd_sf"/>
</dbReference>
<dbReference type="PANTHER" id="PTHR42756">
    <property type="entry name" value="TRANSCRIPTIONAL REGULATOR, MARR"/>
    <property type="match status" value="1"/>
</dbReference>
<keyword evidence="1" id="KW-0805">Transcription regulation</keyword>
<dbReference type="SMART" id="SM00347">
    <property type="entry name" value="HTH_MARR"/>
    <property type="match status" value="1"/>
</dbReference>
<evidence type="ECO:0000259" key="4">
    <source>
        <dbReference type="PROSITE" id="PS50995"/>
    </source>
</evidence>
<accession>A0A1I6DJI6</accession>
<dbReference type="PROSITE" id="PS01117">
    <property type="entry name" value="HTH_MARR_1"/>
    <property type="match status" value="1"/>
</dbReference>
<gene>
    <name evidence="5" type="ORF">SAMN05660706_11246</name>
</gene>
<dbReference type="PRINTS" id="PR00598">
    <property type="entry name" value="HTHMARR"/>
</dbReference>
<dbReference type="InterPro" id="IPR036390">
    <property type="entry name" value="WH_DNA-bd_sf"/>
</dbReference>
<dbReference type="InterPro" id="IPR023187">
    <property type="entry name" value="Tscrpt_reg_MarR-type_CS"/>
</dbReference>
<feature type="domain" description="HTH marR-type" evidence="4">
    <location>
        <begin position="13"/>
        <end position="150"/>
    </location>
</feature>
<dbReference type="AlphaFoldDB" id="A0A1I6DJI6"/>
<dbReference type="GO" id="GO:0003700">
    <property type="term" value="F:DNA-binding transcription factor activity"/>
    <property type="evidence" value="ECO:0007669"/>
    <property type="project" value="InterPro"/>
</dbReference>
<evidence type="ECO:0000256" key="3">
    <source>
        <dbReference type="ARBA" id="ARBA00023163"/>
    </source>
</evidence>
<dbReference type="PROSITE" id="PS50995">
    <property type="entry name" value="HTH_MARR_2"/>
    <property type="match status" value="1"/>
</dbReference>
<evidence type="ECO:0000313" key="5">
    <source>
        <dbReference type="EMBL" id="SFR05551.1"/>
    </source>
</evidence>
<dbReference type="GO" id="GO:0003677">
    <property type="term" value="F:DNA binding"/>
    <property type="evidence" value="ECO:0007669"/>
    <property type="project" value="UniProtKB-KW"/>
</dbReference>
<keyword evidence="6" id="KW-1185">Reference proteome</keyword>
<proteinExistence type="predicted"/>
<sequence length="155" mass="17665">MSGVKNKSEPNDGYLAVRTIIELTKSYDMLEDVLGRHFARFGLSQPKFNALIQLRQAGERGLALSELGERMLVSRANITGLIDRLERDSLVFREADPRDRRIFRAKLTTKATNLLEDILPIHTVFTREAMSGLSPDEKNLLIELLQKLRRGMKNI</sequence>
<name>A0A1I6DJI6_9FIRM</name>
<dbReference type="InterPro" id="IPR000835">
    <property type="entry name" value="HTH_MarR-typ"/>
</dbReference>
<dbReference type="Proteomes" id="UP000199584">
    <property type="component" value="Unassembled WGS sequence"/>
</dbReference>
<dbReference type="Pfam" id="PF01047">
    <property type="entry name" value="MarR"/>
    <property type="match status" value="1"/>
</dbReference>
<evidence type="ECO:0000313" key="6">
    <source>
        <dbReference type="Proteomes" id="UP000199584"/>
    </source>
</evidence>
<keyword evidence="2" id="KW-0238">DNA-binding</keyword>
<dbReference type="Gene3D" id="1.10.10.10">
    <property type="entry name" value="Winged helix-like DNA-binding domain superfamily/Winged helix DNA-binding domain"/>
    <property type="match status" value="1"/>
</dbReference>
<evidence type="ECO:0000256" key="1">
    <source>
        <dbReference type="ARBA" id="ARBA00023015"/>
    </source>
</evidence>